<dbReference type="Pfam" id="PF20684">
    <property type="entry name" value="Fung_rhodopsin"/>
    <property type="match status" value="1"/>
</dbReference>
<feature type="transmembrane region" description="Helical" evidence="7">
    <location>
        <begin position="216"/>
        <end position="235"/>
    </location>
</feature>
<evidence type="ECO:0000313" key="9">
    <source>
        <dbReference type="EMBL" id="KAK3339084.1"/>
    </source>
</evidence>
<feature type="region of interest" description="Disordered" evidence="6">
    <location>
        <begin position="380"/>
        <end position="425"/>
    </location>
</feature>
<feature type="compositionally biased region" description="Polar residues" evidence="6">
    <location>
        <begin position="391"/>
        <end position="407"/>
    </location>
</feature>
<feature type="transmembrane region" description="Helical" evidence="7">
    <location>
        <begin position="335"/>
        <end position="354"/>
    </location>
</feature>
<keyword evidence="4 7" id="KW-0472">Membrane</keyword>
<comment type="similarity">
    <text evidence="5">Belongs to the SAT4 family.</text>
</comment>
<reference evidence="9" key="2">
    <citation type="submission" date="2023-06" db="EMBL/GenBank/DDBJ databases">
        <authorList>
            <consortium name="Lawrence Berkeley National Laboratory"/>
            <person name="Haridas S."/>
            <person name="Hensen N."/>
            <person name="Bonometti L."/>
            <person name="Westerberg I."/>
            <person name="Brannstrom I.O."/>
            <person name="Guillou S."/>
            <person name="Cros-Aarteil S."/>
            <person name="Calhoun S."/>
            <person name="Kuo A."/>
            <person name="Mondo S."/>
            <person name="Pangilinan J."/>
            <person name="Riley R."/>
            <person name="Labutti K."/>
            <person name="Andreopoulos B."/>
            <person name="Lipzen A."/>
            <person name="Chen C."/>
            <person name="Yanf M."/>
            <person name="Daum C."/>
            <person name="Ng V."/>
            <person name="Clum A."/>
            <person name="Steindorff A."/>
            <person name="Ohm R."/>
            <person name="Martin F."/>
            <person name="Silar P."/>
            <person name="Natvig D."/>
            <person name="Lalanne C."/>
            <person name="Gautier V."/>
            <person name="Ament-Velasquez S.L."/>
            <person name="Kruys A."/>
            <person name="Hutchinson M.I."/>
            <person name="Powell A.J."/>
            <person name="Barry K."/>
            <person name="Miller A.N."/>
            <person name="Grigoriev I.V."/>
            <person name="Debuchy R."/>
            <person name="Gladieux P."/>
            <person name="Thoren M.H."/>
            <person name="Johannesson H."/>
        </authorList>
    </citation>
    <scope>NUCLEOTIDE SEQUENCE</scope>
    <source>
        <strain evidence="9">CBS 560.94</strain>
    </source>
</reference>
<sequence length="501" mass="55401">MASVLPYIVHPSLQQPYRKTDDDCIIPYLTLFPCSFSPTSTSSTSSLEPLLIDCLCSPEPHHRPSLTSCFSTSCPPIPLLTALNATATLCHDVPRNRSPQLVVLTLTLGILSPLLVLSRLAFRLLTHPSGRLGLDDWVIFLSIPLGIPYTILICYSLAKAGIGRDVWTLSPKEVTEFLKVFYVLIEYYVAIMAYVKMPFLFMYLRIFGESRKTRRVLWCTLGCVGMVGVAFLLPVGCRPVSFFWEGWDGEHEGRCGNVNTSAWTQSIVTIVLDLWIMAIPLSQLRKLNMDWKKKLAVGLMLCVGVFDTIVSIIRLHSLLAFQPSTNVTWDYYPVAVWSAVEYHVAVICACLPAMRQLLVRVFPRLESNIGKSNASNGVGAGGGGCDAGRNTPRSGTHQYQWHGQSRGVNGRNRGPRTRAMAAETESEREIVLGSFRRSAGSNDVEVLEVDDVERESADGRILASSSMDSTEKREGFGLSIVGCWTEDGGRVEPEGFPSSRR</sequence>
<dbReference type="InterPro" id="IPR049326">
    <property type="entry name" value="Rhodopsin_dom_fungi"/>
</dbReference>
<evidence type="ECO:0000256" key="5">
    <source>
        <dbReference type="ARBA" id="ARBA00038359"/>
    </source>
</evidence>
<feature type="domain" description="Rhodopsin" evidence="8">
    <location>
        <begin position="119"/>
        <end position="359"/>
    </location>
</feature>
<proteinExistence type="inferred from homology"/>
<feature type="transmembrane region" description="Helical" evidence="7">
    <location>
        <begin position="295"/>
        <end position="315"/>
    </location>
</feature>
<evidence type="ECO:0000256" key="2">
    <source>
        <dbReference type="ARBA" id="ARBA00022692"/>
    </source>
</evidence>
<evidence type="ECO:0000256" key="3">
    <source>
        <dbReference type="ARBA" id="ARBA00022989"/>
    </source>
</evidence>
<evidence type="ECO:0000256" key="1">
    <source>
        <dbReference type="ARBA" id="ARBA00004141"/>
    </source>
</evidence>
<evidence type="ECO:0000256" key="7">
    <source>
        <dbReference type="SAM" id="Phobius"/>
    </source>
</evidence>
<evidence type="ECO:0000256" key="6">
    <source>
        <dbReference type="SAM" id="MobiDB-lite"/>
    </source>
</evidence>
<dbReference type="GO" id="GO:0016020">
    <property type="term" value="C:membrane"/>
    <property type="evidence" value="ECO:0007669"/>
    <property type="project" value="UniProtKB-SubCell"/>
</dbReference>
<comment type="subcellular location">
    <subcellularLocation>
        <location evidence="1">Membrane</location>
        <topology evidence="1">Multi-pass membrane protein</topology>
    </subcellularLocation>
</comment>
<dbReference type="PANTHER" id="PTHR33048">
    <property type="entry name" value="PTH11-LIKE INTEGRAL MEMBRANE PROTEIN (AFU_ORTHOLOGUE AFUA_5G11245)"/>
    <property type="match status" value="1"/>
</dbReference>
<organism evidence="9 10">
    <name type="scientific">Neurospora tetraspora</name>
    <dbReference type="NCBI Taxonomy" id="94610"/>
    <lineage>
        <taxon>Eukaryota</taxon>
        <taxon>Fungi</taxon>
        <taxon>Dikarya</taxon>
        <taxon>Ascomycota</taxon>
        <taxon>Pezizomycotina</taxon>
        <taxon>Sordariomycetes</taxon>
        <taxon>Sordariomycetidae</taxon>
        <taxon>Sordariales</taxon>
        <taxon>Sordariaceae</taxon>
        <taxon>Neurospora</taxon>
    </lineage>
</organism>
<dbReference type="Proteomes" id="UP001278500">
    <property type="component" value="Unassembled WGS sequence"/>
</dbReference>
<accession>A0AAE0J8Q7</accession>
<dbReference type="InterPro" id="IPR052337">
    <property type="entry name" value="SAT4-like"/>
</dbReference>
<comment type="caution">
    <text evidence="9">The sequence shown here is derived from an EMBL/GenBank/DDBJ whole genome shotgun (WGS) entry which is preliminary data.</text>
</comment>
<keyword evidence="10" id="KW-1185">Reference proteome</keyword>
<dbReference type="EMBL" id="JAUEPP010000007">
    <property type="protein sequence ID" value="KAK3339084.1"/>
    <property type="molecule type" value="Genomic_DNA"/>
</dbReference>
<keyword evidence="2 7" id="KW-0812">Transmembrane</keyword>
<feature type="transmembrane region" description="Helical" evidence="7">
    <location>
        <begin position="178"/>
        <end position="204"/>
    </location>
</feature>
<dbReference type="RefSeq" id="XP_062678444.1">
    <property type="nucleotide sequence ID" value="XM_062831097.1"/>
</dbReference>
<feature type="transmembrane region" description="Helical" evidence="7">
    <location>
        <begin position="137"/>
        <end position="158"/>
    </location>
</feature>
<name>A0AAE0J8Q7_9PEZI</name>
<keyword evidence="3 7" id="KW-1133">Transmembrane helix</keyword>
<reference evidence="9" key="1">
    <citation type="journal article" date="2023" name="Mol. Phylogenet. Evol.">
        <title>Genome-scale phylogeny and comparative genomics of the fungal order Sordariales.</title>
        <authorList>
            <person name="Hensen N."/>
            <person name="Bonometti L."/>
            <person name="Westerberg I."/>
            <person name="Brannstrom I.O."/>
            <person name="Guillou S."/>
            <person name="Cros-Aarteil S."/>
            <person name="Calhoun S."/>
            <person name="Haridas S."/>
            <person name="Kuo A."/>
            <person name="Mondo S."/>
            <person name="Pangilinan J."/>
            <person name="Riley R."/>
            <person name="LaButti K."/>
            <person name="Andreopoulos B."/>
            <person name="Lipzen A."/>
            <person name="Chen C."/>
            <person name="Yan M."/>
            <person name="Daum C."/>
            <person name="Ng V."/>
            <person name="Clum A."/>
            <person name="Steindorff A."/>
            <person name="Ohm R.A."/>
            <person name="Martin F."/>
            <person name="Silar P."/>
            <person name="Natvig D.O."/>
            <person name="Lalanne C."/>
            <person name="Gautier V."/>
            <person name="Ament-Velasquez S.L."/>
            <person name="Kruys A."/>
            <person name="Hutchinson M.I."/>
            <person name="Powell A.J."/>
            <person name="Barry K."/>
            <person name="Miller A.N."/>
            <person name="Grigoriev I.V."/>
            <person name="Debuchy R."/>
            <person name="Gladieux P."/>
            <person name="Hiltunen Thoren M."/>
            <person name="Johannesson H."/>
        </authorList>
    </citation>
    <scope>NUCLEOTIDE SEQUENCE</scope>
    <source>
        <strain evidence="9">CBS 560.94</strain>
    </source>
</reference>
<evidence type="ECO:0000256" key="4">
    <source>
        <dbReference type="ARBA" id="ARBA00023136"/>
    </source>
</evidence>
<dbReference type="AlphaFoldDB" id="A0AAE0J8Q7"/>
<feature type="transmembrane region" description="Helical" evidence="7">
    <location>
        <begin position="101"/>
        <end position="125"/>
    </location>
</feature>
<dbReference type="PANTHER" id="PTHR33048:SF143">
    <property type="entry name" value="EXTRACELLULAR MEMBRANE PROTEIN CFEM DOMAIN-CONTAINING PROTEIN-RELATED"/>
    <property type="match status" value="1"/>
</dbReference>
<evidence type="ECO:0000313" key="10">
    <source>
        <dbReference type="Proteomes" id="UP001278500"/>
    </source>
</evidence>
<dbReference type="GeneID" id="87868251"/>
<gene>
    <name evidence="9" type="ORF">B0H65DRAFT_591396</name>
</gene>
<evidence type="ECO:0000259" key="8">
    <source>
        <dbReference type="Pfam" id="PF20684"/>
    </source>
</evidence>
<protein>
    <recommendedName>
        <fullName evidence="8">Rhodopsin domain-containing protein</fullName>
    </recommendedName>
</protein>